<comment type="caution">
    <text evidence="1">The sequence shown here is derived from an EMBL/GenBank/DDBJ whole genome shotgun (WGS) entry which is preliminary data.</text>
</comment>
<dbReference type="EMBL" id="SJPM01000018">
    <property type="protein sequence ID" value="TWT89407.1"/>
    <property type="molecule type" value="Genomic_DNA"/>
</dbReference>
<name>A0A5C5ZR74_9BACT</name>
<proteinExistence type="predicted"/>
<protein>
    <recommendedName>
        <fullName evidence="3">LarA-like N-terminal domain-containing protein</fullName>
    </recommendedName>
</protein>
<keyword evidence="2" id="KW-1185">Reference proteome</keyword>
<gene>
    <name evidence="1" type="ORF">Pla100_55700</name>
</gene>
<dbReference type="Gene3D" id="3.40.50.11440">
    <property type="match status" value="1"/>
</dbReference>
<dbReference type="AlphaFoldDB" id="A0A5C5ZR74"/>
<evidence type="ECO:0000313" key="1">
    <source>
        <dbReference type="EMBL" id="TWT89407.1"/>
    </source>
</evidence>
<dbReference type="Proteomes" id="UP000316213">
    <property type="component" value="Unassembled WGS sequence"/>
</dbReference>
<evidence type="ECO:0000313" key="2">
    <source>
        <dbReference type="Proteomes" id="UP000316213"/>
    </source>
</evidence>
<sequence>MGQDRRERLNRSDVMNSNPRSISLPVVAAADYRHAVPGEMWELSPASIVGPISYRSEPRDNSSASVAKLATSSLATPVDFPSIDAAILDGDHVALAVDPNVPQVGDVIEGVIEALSGCQAGRISIVLWPETSAMVVESLKTRFQNVDPDASDVSPPSGGPAVTVIRHEPQMRSLMRYVAADADAEAIYLSRDLVDADFAIPIVAARAADAIGRLDKTGVFPMFADSSTTRRYQGGILPTFTGGDDTIDEDVESASEPQSNASVTASNAAVNEVGFLLGIQLMIVVSSKVDGLVGRILAGTPDAIRHELETLHAVVETETSPKAGLVIAALDGDATAQTWANVARAAIAAAEHTEGEGMIVIWSRIDHAPNEVWQSELGPDDWESTPRSVDEFNDWHGERVLARRLAMLLSDHRILLHSELASADVEALGVGVIGSVEELRKLGESFQGAGVIRAAQFHAASVARLTQYDDQDS</sequence>
<accession>A0A5C5ZR74</accession>
<evidence type="ECO:0008006" key="3">
    <source>
        <dbReference type="Google" id="ProtNLM"/>
    </source>
</evidence>
<reference evidence="1 2" key="1">
    <citation type="submission" date="2019-02" db="EMBL/GenBank/DDBJ databases">
        <title>Deep-cultivation of Planctomycetes and their phenomic and genomic characterization uncovers novel biology.</title>
        <authorList>
            <person name="Wiegand S."/>
            <person name="Jogler M."/>
            <person name="Boedeker C."/>
            <person name="Pinto D."/>
            <person name="Vollmers J."/>
            <person name="Rivas-Marin E."/>
            <person name="Kohn T."/>
            <person name="Peeters S.H."/>
            <person name="Heuer A."/>
            <person name="Rast P."/>
            <person name="Oberbeckmann S."/>
            <person name="Bunk B."/>
            <person name="Jeske O."/>
            <person name="Meyerdierks A."/>
            <person name="Storesund J.E."/>
            <person name="Kallscheuer N."/>
            <person name="Luecker S."/>
            <person name="Lage O.M."/>
            <person name="Pohl T."/>
            <person name="Merkel B.J."/>
            <person name="Hornburger P."/>
            <person name="Mueller R.-W."/>
            <person name="Bruemmer F."/>
            <person name="Labrenz M."/>
            <person name="Spormann A.M."/>
            <person name="Op Den Camp H."/>
            <person name="Overmann J."/>
            <person name="Amann R."/>
            <person name="Jetten M.S.M."/>
            <person name="Mascher T."/>
            <person name="Medema M.H."/>
            <person name="Devos D.P."/>
            <person name="Kaster A.-K."/>
            <person name="Ovreas L."/>
            <person name="Rohde M."/>
            <person name="Galperin M.Y."/>
            <person name="Jogler C."/>
        </authorList>
    </citation>
    <scope>NUCLEOTIDE SEQUENCE [LARGE SCALE GENOMIC DNA]</scope>
    <source>
        <strain evidence="1 2">Pla100</strain>
    </source>
</reference>
<organism evidence="1 2">
    <name type="scientific">Neorhodopirellula pilleata</name>
    <dbReference type="NCBI Taxonomy" id="2714738"/>
    <lineage>
        <taxon>Bacteria</taxon>
        <taxon>Pseudomonadati</taxon>
        <taxon>Planctomycetota</taxon>
        <taxon>Planctomycetia</taxon>
        <taxon>Pirellulales</taxon>
        <taxon>Pirellulaceae</taxon>
        <taxon>Neorhodopirellula</taxon>
    </lineage>
</organism>